<keyword evidence="1" id="KW-0779">Telomere</keyword>
<sequence length="468" mass="52492">MVVVKVTIRRDVRAGAFLLGVRDRPRVLLFLNGVYFENCCGDSSTQLLKMEMHLFAVNLRPLLQNSCALRLLRVVLFLPQVAVELVNRSFEITEKNAKIVACTQVKLGKYGCVVRDWRQLFAKDIASMTYLPERETASNRDGGSHRTKILVAKMCLLPNSRDMKQLLRDYLTDFHVRLHGATYSLRRGVLQGGMLSADIADVYMAELQRRHLASFGNVPGELLIRATDDFLYVTSDRESACRFLDAFARGFPDFGLVASPSKVQTNVVTEPRGGLYNLVTSCCVTDRATFCGLVFDMRTMEVFREPVASLPVASLVGKPDRQPGEALKNYLAPWHVPLCPLALDPEINSRDCVIAGLLDCFAAFADRFFYSLSDMPYVDDRYVVEVLLGVSDNFLVRMFRWASNVGAELPLSVVELSYLFLEVSSRKANCKARTVGKRIRECLKKVRRELASTGDVKALKAFVDLVLS</sequence>
<dbReference type="GO" id="GO:0046872">
    <property type="term" value="F:metal ion binding"/>
    <property type="evidence" value="ECO:0007669"/>
    <property type="project" value="UniProtKB-KW"/>
</dbReference>
<dbReference type="GO" id="GO:0007004">
    <property type="term" value="P:telomere maintenance via telomerase"/>
    <property type="evidence" value="ECO:0007669"/>
    <property type="project" value="TreeGrafter"/>
</dbReference>
<keyword evidence="1" id="KW-0158">Chromosome</keyword>
<evidence type="ECO:0000259" key="2">
    <source>
        <dbReference type="PROSITE" id="PS50878"/>
    </source>
</evidence>
<dbReference type="CDD" id="cd01648">
    <property type="entry name" value="TERT"/>
    <property type="match status" value="1"/>
</dbReference>
<reference evidence="3 4" key="1">
    <citation type="journal article" date="2020" name="Cell">
        <title>Large-Scale Comparative Analyses of Tick Genomes Elucidate Their Genetic Diversity and Vector Capacities.</title>
        <authorList>
            <consortium name="Tick Genome and Microbiome Consortium (TIGMIC)"/>
            <person name="Jia N."/>
            <person name="Wang J."/>
            <person name="Shi W."/>
            <person name="Du L."/>
            <person name="Sun Y."/>
            <person name="Zhan W."/>
            <person name="Jiang J.F."/>
            <person name="Wang Q."/>
            <person name="Zhang B."/>
            <person name="Ji P."/>
            <person name="Bell-Sakyi L."/>
            <person name="Cui X.M."/>
            <person name="Yuan T.T."/>
            <person name="Jiang B.G."/>
            <person name="Yang W.F."/>
            <person name="Lam T.T."/>
            <person name="Chang Q.C."/>
            <person name="Ding S.J."/>
            <person name="Wang X.J."/>
            <person name="Zhu J.G."/>
            <person name="Ruan X.D."/>
            <person name="Zhao L."/>
            <person name="Wei J.T."/>
            <person name="Ye R.Z."/>
            <person name="Que T.C."/>
            <person name="Du C.H."/>
            <person name="Zhou Y.H."/>
            <person name="Cheng J.X."/>
            <person name="Dai P.F."/>
            <person name="Guo W.B."/>
            <person name="Han X.H."/>
            <person name="Huang E.J."/>
            <person name="Li L.F."/>
            <person name="Wei W."/>
            <person name="Gao Y.C."/>
            <person name="Liu J.Z."/>
            <person name="Shao H.Z."/>
            <person name="Wang X."/>
            <person name="Wang C.C."/>
            <person name="Yang T.C."/>
            <person name="Huo Q.B."/>
            <person name="Li W."/>
            <person name="Chen H.Y."/>
            <person name="Chen S.E."/>
            <person name="Zhou L.G."/>
            <person name="Ni X.B."/>
            <person name="Tian J.H."/>
            <person name="Sheng Y."/>
            <person name="Liu T."/>
            <person name="Pan Y.S."/>
            <person name="Xia L.Y."/>
            <person name="Li J."/>
            <person name="Zhao F."/>
            <person name="Cao W.C."/>
        </authorList>
    </citation>
    <scope>NUCLEOTIDE SEQUENCE [LARGE SCALE GENOMIC DNA]</scope>
    <source>
        <tissue evidence="3">Larvae</tissue>
    </source>
</reference>
<keyword evidence="1" id="KW-0479">Metal-binding</keyword>
<keyword evidence="1" id="KW-0808">Transferase</keyword>
<dbReference type="OrthoDB" id="289721at2759"/>
<dbReference type="PANTHER" id="PTHR12066:SF0">
    <property type="entry name" value="TELOMERASE REVERSE TRANSCRIPTASE"/>
    <property type="match status" value="1"/>
</dbReference>
<feature type="domain" description="Reverse transcriptase" evidence="2">
    <location>
        <begin position="1"/>
        <end position="295"/>
    </location>
</feature>
<keyword evidence="1" id="KW-0460">Magnesium</keyword>
<proteinExistence type="inferred from homology"/>
<dbReference type="GO" id="GO:0003720">
    <property type="term" value="F:telomerase activity"/>
    <property type="evidence" value="ECO:0007669"/>
    <property type="project" value="InterPro"/>
</dbReference>
<name>A0A9J6GUM1_HAELO</name>
<dbReference type="GO" id="GO:0000781">
    <property type="term" value="C:chromosome, telomeric region"/>
    <property type="evidence" value="ECO:0007669"/>
    <property type="project" value="UniProtKB-SubCell"/>
</dbReference>
<evidence type="ECO:0000313" key="4">
    <source>
        <dbReference type="Proteomes" id="UP000821853"/>
    </source>
</evidence>
<comment type="function">
    <text evidence="1">Telomerase is a ribonucleoprotein enzyme essential for the replication of chromosome termini in most eukaryotes. It elongates telomeres. It is a reverse transcriptase that adds simple sequence repeats to chromosome ends by copying a template sequence within the RNA component of the enzyme.</text>
</comment>
<dbReference type="Proteomes" id="UP000821853">
    <property type="component" value="Chromosome 9"/>
</dbReference>
<keyword evidence="4" id="KW-1185">Reference proteome</keyword>
<dbReference type="EMBL" id="JABSTR010000011">
    <property type="protein sequence ID" value="KAH9382166.1"/>
    <property type="molecule type" value="Genomic_DNA"/>
</dbReference>
<keyword evidence="1" id="KW-0539">Nucleus</keyword>
<comment type="caution">
    <text evidence="3">The sequence shown here is derived from an EMBL/GenBank/DDBJ whole genome shotgun (WGS) entry which is preliminary data.</text>
</comment>
<protein>
    <recommendedName>
        <fullName evidence="1">Telomerase reverse transcriptase</fullName>
        <ecNumber evidence="1">2.7.7.49</ecNumber>
    </recommendedName>
    <alternativeName>
        <fullName evidence="1">Telomerase catalytic subunit</fullName>
    </alternativeName>
</protein>
<dbReference type="SUPFAM" id="SSF56672">
    <property type="entry name" value="DNA/RNA polymerases"/>
    <property type="match status" value="1"/>
</dbReference>
<dbReference type="GO" id="GO:0000333">
    <property type="term" value="C:telomerase catalytic core complex"/>
    <property type="evidence" value="ECO:0007669"/>
    <property type="project" value="TreeGrafter"/>
</dbReference>
<dbReference type="AlphaFoldDB" id="A0A9J6GUM1"/>
<dbReference type="PROSITE" id="PS50878">
    <property type="entry name" value="RT_POL"/>
    <property type="match status" value="1"/>
</dbReference>
<dbReference type="GO" id="GO:0070034">
    <property type="term" value="F:telomerase RNA binding"/>
    <property type="evidence" value="ECO:0007669"/>
    <property type="project" value="TreeGrafter"/>
</dbReference>
<dbReference type="InterPro" id="IPR000477">
    <property type="entry name" value="RT_dom"/>
</dbReference>
<dbReference type="PANTHER" id="PTHR12066">
    <property type="entry name" value="TELOMERASE REVERSE TRANSCRIPTASE"/>
    <property type="match status" value="1"/>
</dbReference>
<accession>A0A9J6GUM1</accession>
<dbReference type="InterPro" id="IPR003545">
    <property type="entry name" value="Telomerase_RT"/>
</dbReference>
<evidence type="ECO:0000313" key="3">
    <source>
        <dbReference type="EMBL" id="KAH9382166.1"/>
    </source>
</evidence>
<dbReference type="GO" id="GO:0042162">
    <property type="term" value="F:telomeric DNA binding"/>
    <property type="evidence" value="ECO:0007669"/>
    <property type="project" value="TreeGrafter"/>
</dbReference>
<comment type="catalytic activity">
    <reaction evidence="1">
        <text>DNA(n) + a 2'-deoxyribonucleoside 5'-triphosphate = DNA(n+1) + diphosphate</text>
        <dbReference type="Rhea" id="RHEA:22508"/>
        <dbReference type="Rhea" id="RHEA-COMP:17339"/>
        <dbReference type="Rhea" id="RHEA-COMP:17340"/>
        <dbReference type="ChEBI" id="CHEBI:33019"/>
        <dbReference type="ChEBI" id="CHEBI:61560"/>
        <dbReference type="ChEBI" id="CHEBI:173112"/>
        <dbReference type="EC" id="2.7.7.49"/>
    </reaction>
</comment>
<dbReference type="VEuPathDB" id="VectorBase:HLOH_040805"/>
<dbReference type="InterPro" id="IPR043502">
    <property type="entry name" value="DNA/RNA_pol_sf"/>
</dbReference>
<gene>
    <name evidence="3" type="ORF">HPB48_013179</name>
</gene>
<dbReference type="Gene3D" id="3.30.70.2630">
    <property type="match status" value="1"/>
</dbReference>
<keyword evidence="1" id="KW-0695">RNA-directed DNA polymerase</keyword>
<evidence type="ECO:0000256" key="1">
    <source>
        <dbReference type="RuleBase" id="RU365061"/>
    </source>
</evidence>
<comment type="subcellular location">
    <subcellularLocation>
        <location evidence="1">Nucleus</location>
    </subcellularLocation>
    <subcellularLocation>
        <location evidence="1">Chromosome</location>
        <location evidence="1">Telomere</location>
    </subcellularLocation>
</comment>
<keyword evidence="1" id="KW-0548">Nucleotidyltransferase</keyword>
<dbReference type="EC" id="2.7.7.49" evidence="1"/>
<organism evidence="3 4">
    <name type="scientific">Haemaphysalis longicornis</name>
    <name type="common">Bush tick</name>
    <dbReference type="NCBI Taxonomy" id="44386"/>
    <lineage>
        <taxon>Eukaryota</taxon>
        <taxon>Metazoa</taxon>
        <taxon>Ecdysozoa</taxon>
        <taxon>Arthropoda</taxon>
        <taxon>Chelicerata</taxon>
        <taxon>Arachnida</taxon>
        <taxon>Acari</taxon>
        <taxon>Parasitiformes</taxon>
        <taxon>Ixodida</taxon>
        <taxon>Ixodoidea</taxon>
        <taxon>Ixodidae</taxon>
        <taxon>Haemaphysalinae</taxon>
        <taxon>Haemaphysalis</taxon>
    </lineage>
</organism>
<comment type="similarity">
    <text evidence="1">Belongs to the reverse transcriptase family. Telomerase subfamily.</text>
</comment>